<dbReference type="EMBL" id="JAQGDS010000001">
    <property type="protein sequence ID" value="KAJ6264203.1"/>
    <property type="molecule type" value="Genomic_DNA"/>
</dbReference>
<protein>
    <submittedName>
        <fullName evidence="2">Uncharacterized protein</fullName>
    </submittedName>
</protein>
<dbReference type="AlphaFoldDB" id="A0AAD6NP22"/>
<proteinExistence type="predicted"/>
<sequence length="94" mass="10495">MTPDGIILRFAIRACSRLGSWNGRTLLRDSIVDRRQPYGAESDGTEGASRSSLERRRRGPTPLPSMRTCSSSSTRLMELGVRSRGSKTLREQKI</sequence>
<gene>
    <name evidence="2" type="ORF">Dda_0346</name>
</gene>
<organism evidence="2 3">
    <name type="scientific">Drechslerella dactyloides</name>
    <name type="common">Nematode-trapping fungus</name>
    <name type="synonym">Arthrobotrys dactyloides</name>
    <dbReference type="NCBI Taxonomy" id="74499"/>
    <lineage>
        <taxon>Eukaryota</taxon>
        <taxon>Fungi</taxon>
        <taxon>Dikarya</taxon>
        <taxon>Ascomycota</taxon>
        <taxon>Pezizomycotina</taxon>
        <taxon>Orbiliomycetes</taxon>
        <taxon>Orbiliales</taxon>
        <taxon>Orbiliaceae</taxon>
        <taxon>Drechslerella</taxon>
    </lineage>
</organism>
<comment type="caution">
    <text evidence="2">The sequence shown here is derived from an EMBL/GenBank/DDBJ whole genome shotgun (WGS) entry which is preliminary data.</text>
</comment>
<evidence type="ECO:0000313" key="3">
    <source>
        <dbReference type="Proteomes" id="UP001221413"/>
    </source>
</evidence>
<accession>A0AAD6NP22</accession>
<evidence type="ECO:0000256" key="1">
    <source>
        <dbReference type="SAM" id="MobiDB-lite"/>
    </source>
</evidence>
<feature type="region of interest" description="Disordered" evidence="1">
    <location>
        <begin position="33"/>
        <end position="71"/>
    </location>
</feature>
<reference evidence="2" key="1">
    <citation type="submission" date="2023-01" db="EMBL/GenBank/DDBJ databases">
        <title>The chitinases involved in constricting ring structure development in the nematode-trapping fungus Drechslerella dactyloides.</title>
        <authorList>
            <person name="Wang R."/>
            <person name="Zhang L."/>
            <person name="Tang P."/>
            <person name="Li S."/>
            <person name="Liang L."/>
        </authorList>
    </citation>
    <scope>NUCLEOTIDE SEQUENCE</scope>
    <source>
        <strain evidence="2">YMF1.00031</strain>
    </source>
</reference>
<name>A0AAD6NP22_DREDA</name>
<keyword evidence="3" id="KW-1185">Reference proteome</keyword>
<dbReference type="Proteomes" id="UP001221413">
    <property type="component" value="Unassembled WGS sequence"/>
</dbReference>
<evidence type="ECO:0000313" key="2">
    <source>
        <dbReference type="EMBL" id="KAJ6264203.1"/>
    </source>
</evidence>